<feature type="region of interest" description="Disordered" evidence="6">
    <location>
        <begin position="226"/>
        <end position="250"/>
    </location>
</feature>
<name>A0A836KMQ2_9TRYP</name>
<keyword evidence="5" id="KW-0966">Cell projection</keyword>
<evidence type="ECO:0008006" key="9">
    <source>
        <dbReference type="Google" id="ProtNLM"/>
    </source>
</evidence>
<sequence>MEFFHFARSQRYRSRLPLRQLQFKVTVYRALVVEEDRAELLVEATVGWDDKVLSPPEILSLYKDAAHLSQREAAKAIPYSDKPCDPGDATALEPDGAPPACSPGAVPEPITRPLLSLLPDTLSLPAPSDIVAQLRRLKFFLFTRPSLEDFINRAEEDVPVDPSPGPSLLAPIILRQHRRDHQPNRRMFFMWAAGELQVCGQPAGAESTAPVEGVGCGGADEEAQADALRKKGPATDAASSAHPTATAAADVKSSIDMDDVTWSGDERVLCTLTAEQDERFFTAKPSLGELHTLLVDAAYIYTFRVTVSHADASAGWLGQWAGNGARQDVLADGRLSPSSIAPLEVLLSNVRDVARYVEEQCEALGVSKGALSRRLLRQAAMMAPPDRGGTDAGASASDPSSSGGARRRHRRGALGAVMPLSPAADRAGAACSAKIAASSSRSPHATPHGVALLPRVGAMRSTATLPHGLCQYYVFGTVDRCVGIAEPTLFVRCQLVEDEAAAASMYESLPSSSSPSSCAVCTFSSQLAHAGTFVEGEFLLDIDHVFNVPFEYSFVGAALPCSPLRLVATAFAEGTAAEGLQAPVAYACVSLPTASPGRHALKAPMWAPHKTGAEFLCSTLIGGAPGLVDARQAGPAPAYRTGLNVKEGLYADSVGVLHITVSVLHHIHLHTSN</sequence>
<keyword evidence="2" id="KW-0963">Cytoplasm</keyword>
<dbReference type="EMBL" id="JAFEUZ010000023">
    <property type="protein sequence ID" value="KAG5478762.1"/>
    <property type="molecule type" value="Genomic_DNA"/>
</dbReference>
<evidence type="ECO:0000256" key="5">
    <source>
        <dbReference type="ARBA" id="ARBA00023273"/>
    </source>
</evidence>
<dbReference type="Proteomes" id="UP000673552">
    <property type="component" value="Unassembled WGS sequence"/>
</dbReference>
<gene>
    <name evidence="7" type="ORF">LSCM1_06166</name>
</gene>
<reference evidence="8" key="1">
    <citation type="journal article" date="2021" name="Microbiol. Resour. Announc.">
        <title>LGAAP: Leishmaniinae Genome Assembly and Annotation Pipeline.</title>
        <authorList>
            <person name="Almutairi H."/>
            <person name="Urbaniak M.D."/>
            <person name="Bates M.D."/>
            <person name="Jariyapan N."/>
            <person name="Kwakye-Nuako G."/>
            <person name="Thomaz-Soccol V."/>
            <person name="Al-Salem W.S."/>
            <person name="Dillon R.J."/>
            <person name="Bates P.A."/>
            <person name="Gatherer D."/>
        </authorList>
    </citation>
    <scope>NUCLEOTIDE SEQUENCE [LARGE SCALE GENOMIC DNA]</scope>
</reference>
<feature type="region of interest" description="Disordered" evidence="6">
    <location>
        <begin position="383"/>
        <end position="409"/>
    </location>
</feature>
<accession>A0A836KMQ2</accession>
<dbReference type="GO" id="GO:0060271">
    <property type="term" value="P:cilium assembly"/>
    <property type="evidence" value="ECO:0007669"/>
    <property type="project" value="TreeGrafter"/>
</dbReference>
<feature type="compositionally biased region" description="Low complexity" evidence="6">
    <location>
        <begin position="392"/>
        <end position="404"/>
    </location>
</feature>
<feature type="region of interest" description="Disordered" evidence="6">
    <location>
        <begin position="79"/>
        <end position="103"/>
    </location>
</feature>
<dbReference type="KEGG" id="lmat:92516110"/>
<keyword evidence="8" id="KW-1185">Reference proteome</keyword>
<organism evidence="7 8">
    <name type="scientific">Leishmania martiniquensis</name>
    <dbReference type="NCBI Taxonomy" id="1580590"/>
    <lineage>
        <taxon>Eukaryota</taxon>
        <taxon>Discoba</taxon>
        <taxon>Euglenozoa</taxon>
        <taxon>Kinetoplastea</taxon>
        <taxon>Metakinetoplastina</taxon>
        <taxon>Trypanosomatida</taxon>
        <taxon>Trypanosomatidae</taxon>
        <taxon>Leishmaniinae</taxon>
        <taxon>Leishmania</taxon>
    </lineage>
</organism>
<dbReference type="InterPro" id="IPR010796">
    <property type="entry name" value="C2_B9-type_dom"/>
</dbReference>
<feature type="compositionally biased region" description="Low complexity" evidence="6">
    <location>
        <begin position="234"/>
        <end position="250"/>
    </location>
</feature>
<proteinExistence type="predicted"/>
<evidence type="ECO:0000313" key="7">
    <source>
        <dbReference type="EMBL" id="KAG5478762.1"/>
    </source>
</evidence>
<evidence type="ECO:0000256" key="1">
    <source>
        <dbReference type="ARBA" id="ARBA00004120"/>
    </source>
</evidence>
<keyword evidence="4" id="KW-0206">Cytoskeleton</keyword>
<dbReference type="Pfam" id="PF07162">
    <property type="entry name" value="B9-C2"/>
    <property type="match status" value="1"/>
</dbReference>
<evidence type="ECO:0000256" key="6">
    <source>
        <dbReference type="SAM" id="MobiDB-lite"/>
    </source>
</evidence>
<dbReference type="PANTHER" id="PTHR12968:SF5">
    <property type="entry name" value="MECKEL SYNDROME TYPE 1 PROTEIN"/>
    <property type="match status" value="1"/>
</dbReference>
<dbReference type="OrthoDB" id="272454at2759"/>
<dbReference type="AlphaFoldDB" id="A0A836KMQ2"/>
<evidence type="ECO:0000313" key="8">
    <source>
        <dbReference type="Proteomes" id="UP000673552"/>
    </source>
</evidence>
<reference evidence="8" key="2">
    <citation type="journal article" date="2021" name="Sci. Data">
        <title>Chromosome-scale genome sequencing, assembly and annotation of six genomes from subfamily Leishmaniinae.</title>
        <authorList>
            <person name="Almutairi H."/>
            <person name="Urbaniak M.D."/>
            <person name="Bates M.D."/>
            <person name="Jariyapan N."/>
            <person name="Kwakye-Nuako G."/>
            <person name="Thomaz Soccol V."/>
            <person name="Al-Salem W.S."/>
            <person name="Dillon R.J."/>
            <person name="Bates P.A."/>
            <person name="Gatherer D."/>
        </authorList>
    </citation>
    <scope>NUCLEOTIDE SEQUENCE [LARGE SCALE GENOMIC DNA]</scope>
</reference>
<evidence type="ECO:0000256" key="4">
    <source>
        <dbReference type="ARBA" id="ARBA00023212"/>
    </source>
</evidence>
<dbReference type="RefSeq" id="XP_067178703.1">
    <property type="nucleotide sequence ID" value="XM_067323598.1"/>
</dbReference>
<evidence type="ECO:0000256" key="2">
    <source>
        <dbReference type="ARBA" id="ARBA00022490"/>
    </source>
</evidence>
<protein>
    <recommendedName>
        <fullName evidence="9">Meckel syndrome type 1 protein</fullName>
    </recommendedName>
</protein>
<dbReference type="PANTHER" id="PTHR12968">
    <property type="entry name" value="B9 DOMAIN-CONTAINING"/>
    <property type="match status" value="1"/>
</dbReference>
<evidence type="ECO:0000256" key="3">
    <source>
        <dbReference type="ARBA" id="ARBA00022794"/>
    </source>
</evidence>
<comment type="caution">
    <text evidence="7">The sequence shown here is derived from an EMBL/GenBank/DDBJ whole genome shotgun (WGS) entry which is preliminary data.</text>
</comment>
<comment type="subcellular location">
    <subcellularLocation>
        <location evidence="1">Cytoplasm</location>
        <location evidence="1">Cytoskeleton</location>
        <location evidence="1">Cilium basal body</location>
    </subcellularLocation>
</comment>
<keyword evidence="3" id="KW-0970">Cilium biogenesis/degradation</keyword>
<dbReference type="GO" id="GO:0036038">
    <property type="term" value="C:MKS complex"/>
    <property type="evidence" value="ECO:0007669"/>
    <property type="project" value="TreeGrafter"/>
</dbReference>
<dbReference type="GeneID" id="92516110"/>